<dbReference type="Pfam" id="PF01926">
    <property type="entry name" value="MMR_HSR1"/>
    <property type="match status" value="1"/>
</dbReference>
<organism evidence="5 6">
    <name type="scientific">Schizosaccharomyces osmophilus</name>
    <dbReference type="NCBI Taxonomy" id="2545709"/>
    <lineage>
        <taxon>Eukaryota</taxon>
        <taxon>Fungi</taxon>
        <taxon>Dikarya</taxon>
        <taxon>Ascomycota</taxon>
        <taxon>Taphrinomycotina</taxon>
        <taxon>Schizosaccharomycetes</taxon>
        <taxon>Schizosaccharomycetales</taxon>
        <taxon>Schizosaccharomycetaceae</taxon>
        <taxon>Schizosaccharomyces</taxon>
    </lineage>
</organism>
<dbReference type="InterPro" id="IPR005225">
    <property type="entry name" value="Small_GTP-bd"/>
</dbReference>
<accession>A0AAE9W9R0</accession>
<feature type="domain" description="TGS" evidence="4">
    <location>
        <begin position="287"/>
        <end position="362"/>
    </location>
</feature>
<evidence type="ECO:0000256" key="2">
    <source>
        <dbReference type="ARBA" id="ARBA00023134"/>
    </source>
</evidence>
<dbReference type="PROSITE" id="PS51880">
    <property type="entry name" value="TGS"/>
    <property type="match status" value="1"/>
</dbReference>
<dbReference type="CDD" id="cd01896">
    <property type="entry name" value="DRG"/>
    <property type="match status" value="1"/>
</dbReference>
<dbReference type="InterPro" id="IPR012676">
    <property type="entry name" value="TGS-like"/>
</dbReference>
<gene>
    <name evidence="5" type="primary">gtp1</name>
    <name evidence="5" type="ORF">SOMG_00177</name>
</gene>
<reference evidence="5 6" key="1">
    <citation type="journal article" date="2023" name="G3 (Bethesda)">
        <title>A high-quality reference genome for the fission yeast Schizosaccharomyces osmophilus.</title>
        <authorList>
            <person name="Jia G.S."/>
            <person name="Zhang W.C."/>
            <person name="Liang Y."/>
            <person name="Liu X.H."/>
            <person name="Rhind N."/>
            <person name="Pidoux A."/>
            <person name="Brysch-Herzberg M."/>
            <person name="Du L.L."/>
        </authorList>
    </citation>
    <scope>NUCLEOTIDE SEQUENCE [LARGE SCALE GENOMIC DNA]</scope>
    <source>
        <strain evidence="5 6">CBS 15793</strain>
    </source>
</reference>
<evidence type="ECO:0000259" key="3">
    <source>
        <dbReference type="PROSITE" id="PS51710"/>
    </source>
</evidence>
<dbReference type="EMBL" id="CP115611">
    <property type="protein sequence ID" value="WBW72195.1"/>
    <property type="molecule type" value="Genomic_DNA"/>
</dbReference>
<dbReference type="InterPro" id="IPR031662">
    <property type="entry name" value="GTP-binding_2"/>
</dbReference>
<dbReference type="PANTHER" id="PTHR43127">
    <property type="entry name" value="DEVELOPMENTALLY-REGULATED GTP-BINDING PROTEIN 2"/>
    <property type="match status" value="1"/>
</dbReference>
<keyword evidence="1" id="KW-0547">Nucleotide-binding</keyword>
<dbReference type="SUPFAM" id="SSF52540">
    <property type="entry name" value="P-loop containing nucleoside triphosphate hydrolases"/>
    <property type="match status" value="1"/>
</dbReference>
<evidence type="ECO:0000259" key="4">
    <source>
        <dbReference type="PROSITE" id="PS51880"/>
    </source>
</evidence>
<protein>
    <submittedName>
        <fullName evidence="5">Cytoplasmic translation associated GTP binding protein Gtp1</fullName>
    </submittedName>
</protein>
<dbReference type="NCBIfam" id="TIGR00231">
    <property type="entry name" value="small_GTP"/>
    <property type="match status" value="1"/>
</dbReference>
<dbReference type="InterPro" id="IPR045001">
    <property type="entry name" value="DRG"/>
</dbReference>
<dbReference type="Proteomes" id="UP001212411">
    <property type="component" value="Chromosome 1"/>
</dbReference>
<dbReference type="GO" id="GO:0003924">
    <property type="term" value="F:GTPase activity"/>
    <property type="evidence" value="ECO:0007669"/>
    <property type="project" value="InterPro"/>
</dbReference>
<dbReference type="FunFam" id="3.40.50.300:FF:001436">
    <property type="entry name" value="Developmentally-regulated GTP-binding protein"/>
    <property type="match status" value="1"/>
</dbReference>
<dbReference type="Gene3D" id="6.10.140.1070">
    <property type="match status" value="2"/>
</dbReference>
<feature type="domain" description="OBG-type G" evidence="3">
    <location>
        <begin position="63"/>
        <end position="287"/>
    </location>
</feature>
<dbReference type="InterPro" id="IPR027417">
    <property type="entry name" value="P-loop_NTPase"/>
</dbReference>
<proteinExistence type="predicted"/>
<dbReference type="Pfam" id="PF16897">
    <property type="entry name" value="MMR_HSR1_Xtn"/>
    <property type="match status" value="1"/>
</dbReference>
<dbReference type="Pfam" id="PF02824">
    <property type="entry name" value="TGS"/>
    <property type="match status" value="1"/>
</dbReference>
<dbReference type="GeneID" id="80873662"/>
<keyword evidence="6" id="KW-1185">Reference proteome</keyword>
<dbReference type="GO" id="GO:1903833">
    <property type="term" value="P:positive regulation of cellular response to amino acid starvation"/>
    <property type="evidence" value="ECO:0007669"/>
    <property type="project" value="UniProtKB-ARBA"/>
</dbReference>
<evidence type="ECO:0000313" key="5">
    <source>
        <dbReference type="EMBL" id="WBW72195.1"/>
    </source>
</evidence>
<dbReference type="AlphaFoldDB" id="A0AAE9W9R0"/>
<dbReference type="PRINTS" id="PR00326">
    <property type="entry name" value="GTP1OBG"/>
</dbReference>
<sequence>MGAAEKILEIEAEMRRTQKNKSTEYHLGLLKGKLARLRTQLLEPTTKAGPKGEGFDVAKSGDARAAFIGFPSVGKSTLLSAITKTRSATANYEFTTLTAIPGVLEYDGAEIQMLDLPGIIEGASQGRGGRQAVSAARTADLILMVLDATKAADQREKIEYELEQVGVRLNKRRPDVTINYKKNGGIKFNHTVPLTHMDFKMAFNILHEYKLHNADILIREDITVDDFIDVVMGNRRYLNCLYCYSKIDAVSLEEVDRLARLPKSVVISCNLRLNLDFLKQRIWEELSLNRIYTKRKGEFPDFSEALIVRKGSNIEQVCNRIHRSLAEQLKYALVWGSSAKHSPQLVGLSHCVQEGDVVTIVTK</sequence>
<dbReference type="InterPro" id="IPR006074">
    <property type="entry name" value="GTP1-OBG_CS"/>
</dbReference>
<dbReference type="PROSITE" id="PS00905">
    <property type="entry name" value="GTP1_OBG"/>
    <property type="match status" value="1"/>
</dbReference>
<dbReference type="RefSeq" id="XP_056036438.1">
    <property type="nucleotide sequence ID" value="XM_056178973.1"/>
</dbReference>
<keyword evidence="2" id="KW-0342">GTP-binding</keyword>
<dbReference type="Gene3D" id="3.10.20.30">
    <property type="match status" value="1"/>
</dbReference>
<evidence type="ECO:0000313" key="6">
    <source>
        <dbReference type="Proteomes" id="UP001212411"/>
    </source>
</evidence>
<dbReference type="InterPro" id="IPR031167">
    <property type="entry name" value="G_OBG"/>
</dbReference>
<dbReference type="PROSITE" id="PS51710">
    <property type="entry name" value="G_OBG"/>
    <property type="match status" value="1"/>
</dbReference>
<evidence type="ECO:0000256" key="1">
    <source>
        <dbReference type="ARBA" id="ARBA00022741"/>
    </source>
</evidence>
<dbReference type="InterPro" id="IPR004095">
    <property type="entry name" value="TGS"/>
</dbReference>
<dbReference type="InterPro" id="IPR006073">
    <property type="entry name" value="GTP-bd"/>
</dbReference>
<dbReference type="SUPFAM" id="SSF81271">
    <property type="entry name" value="TGS-like"/>
    <property type="match status" value="1"/>
</dbReference>
<name>A0AAE9W9R0_9SCHI</name>
<dbReference type="KEGG" id="som:SOMG_00177"/>
<dbReference type="InterPro" id="IPR012675">
    <property type="entry name" value="Beta-grasp_dom_sf"/>
</dbReference>
<dbReference type="GO" id="GO:0005525">
    <property type="term" value="F:GTP binding"/>
    <property type="evidence" value="ECO:0007669"/>
    <property type="project" value="UniProtKB-KW"/>
</dbReference>
<dbReference type="FunFam" id="3.10.20.30:FF:000003">
    <property type="entry name" value="Developmentally-regulated GTP-binding protein 1"/>
    <property type="match status" value="1"/>
</dbReference>